<dbReference type="InterPro" id="IPR000182">
    <property type="entry name" value="GNAT_dom"/>
</dbReference>
<dbReference type="RefSeq" id="WP_111512902.1">
    <property type="nucleotide sequence ID" value="NZ_QFYR01000001.1"/>
</dbReference>
<protein>
    <submittedName>
        <fullName evidence="4">GNAT family N-acetyltransferase</fullName>
    </submittedName>
</protein>
<dbReference type="CDD" id="cd04301">
    <property type="entry name" value="NAT_SF"/>
    <property type="match status" value="1"/>
</dbReference>
<dbReference type="PROSITE" id="PS51186">
    <property type="entry name" value="GNAT"/>
    <property type="match status" value="1"/>
</dbReference>
<keyword evidence="2" id="KW-0012">Acyltransferase</keyword>
<reference evidence="5" key="1">
    <citation type="submission" date="2018-05" db="EMBL/GenBank/DDBJ databases">
        <authorList>
            <person name="Li X."/>
        </authorList>
    </citation>
    <scope>NUCLEOTIDE SEQUENCE [LARGE SCALE GENOMIC DNA]</scope>
    <source>
        <strain evidence="5">YIM 73061</strain>
    </source>
</reference>
<evidence type="ECO:0000313" key="5">
    <source>
        <dbReference type="Proteomes" id="UP000249725"/>
    </source>
</evidence>
<feature type="domain" description="N-acetyltransferase" evidence="3">
    <location>
        <begin position="13"/>
        <end position="184"/>
    </location>
</feature>
<dbReference type="Proteomes" id="UP000249725">
    <property type="component" value="Unassembled WGS sequence"/>
</dbReference>
<proteinExistence type="predicted"/>
<accession>A0A328AQG3</accession>
<dbReference type="PANTHER" id="PTHR43877">
    <property type="entry name" value="AMINOALKYLPHOSPHONATE N-ACETYLTRANSFERASE-RELATED-RELATED"/>
    <property type="match status" value="1"/>
</dbReference>
<dbReference type="GO" id="GO:0016747">
    <property type="term" value="F:acyltransferase activity, transferring groups other than amino-acyl groups"/>
    <property type="evidence" value="ECO:0007669"/>
    <property type="project" value="InterPro"/>
</dbReference>
<keyword evidence="5" id="KW-1185">Reference proteome</keyword>
<dbReference type="SUPFAM" id="SSF55729">
    <property type="entry name" value="Acyl-CoA N-acyltransferases (Nat)"/>
    <property type="match status" value="1"/>
</dbReference>
<dbReference type="Gene3D" id="3.40.630.30">
    <property type="match status" value="1"/>
</dbReference>
<dbReference type="EMBL" id="QFYR01000001">
    <property type="protein sequence ID" value="RAK56551.1"/>
    <property type="molecule type" value="Genomic_DNA"/>
</dbReference>
<evidence type="ECO:0000313" key="4">
    <source>
        <dbReference type="EMBL" id="RAK56551.1"/>
    </source>
</evidence>
<name>A0A328AQG3_9CAUL</name>
<sequence>MDTLALTATRGPVVVEALSPEAAQAHLDELSAVLCDCVEGGASVSFMLPFPASAAQAYWTGVVESVGRGERILLAALDGHDGAAIGTVQVVLEQPPNQPHRADISKLLVHRSARSRGVGQALMEAADSAAATAGKTLLVLDTASETAERLYERCGWTRVGTIPGYALLPGGGLCDTVYFYKQLA</sequence>
<dbReference type="AlphaFoldDB" id="A0A328AQG3"/>
<gene>
    <name evidence="4" type="ORF">DJ018_00780</name>
</gene>
<dbReference type="InterPro" id="IPR050832">
    <property type="entry name" value="Bact_Acetyltransf"/>
</dbReference>
<evidence type="ECO:0000256" key="2">
    <source>
        <dbReference type="ARBA" id="ARBA00023315"/>
    </source>
</evidence>
<keyword evidence="1 4" id="KW-0808">Transferase</keyword>
<evidence type="ECO:0000259" key="3">
    <source>
        <dbReference type="PROSITE" id="PS51186"/>
    </source>
</evidence>
<dbReference type="InterPro" id="IPR016181">
    <property type="entry name" value="Acyl_CoA_acyltransferase"/>
</dbReference>
<evidence type="ECO:0000256" key="1">
    <source>
        <dbReference type="ARBA" id="ARBA00022679"/>
    </source>
</evidence>
<organism evidence="4 5">
    <name type="scientific">Phenylobacterium deserti</name>
    <dbReference type="NCBI Taxonomy" id="1914756"/>
    <lineage>
        <taxon>Bacteria</taxon>
        <taxon>Pseudomonadati</taxon>
        <taxon>Pseudomonadota</taxon>
        <taxon>Alphaproteobacteria</taxon>
        <taxon>Caulobacterales</taxon>
        <taxon>Caulobacteraceae</taxon>
        <taxon>Phenylobacterium</taxon>
    </lineage>
</organism>
<dbReference type="OrthoDB" id="3389160at2"/>
<dbReference type="Pfam" id="PF13508">
    <property type="entry name" value="Acetyltransf_7"/>
    <property type="match status" value="1"/>
</dbReference>
<comment type="caution">
    <text evidence="4">The sequence shown here is derived from an EMBL/GenBank/DDBJ whole genome shotgun (WGS) entry which is preliminary data.</text>
</comment>